<reference evidence="7" key="1">
    <citation type="submission" date="2016-10" db="EMBL/GenBank/DDBJ databases">
        <authorList>
            <person name="Varghese N."/>
            <person name="Submissions S."/>
        </authorList>
    </citation>
    <scope>NUCLEOTIDE SEQUENCE [LARGE SCALE GENOMIC DNA]</scope>
    <source>
        <strain evidence="7">DSM 22002</strain>
    </source>
</reference>
<gene>
    <name evidence="6" type="ORF">SAMN04489720_1842</name>
</gene>
<feature type="transmembrane region" description="Helical" evidence="5">
    <location>
        <begin position="53"/>
        <end position="74"/>
    </location>
</feature>
<feature type="transmembrane region" description="Helical" evidence="5">
    <location>
        <begin position="21"/>
        <end position="47"/>
    </location>
</feature>
<evidence type="ECO:0000313" key="7">
    <source>
        <dbReference type="Proteomes" id="UP000198822"/>
    </source>
</evidence>
<feature type="transmembrane region" description="Helical" evidence="5">
    <location>
        <begin position="214"/>
        <end position="237"/>
    </location>
</feature>
<dbReference type="GO" id="GO:0012505">
    <property type="term" value="C:endomembrane system"/>
    <property type="evidence" value="ECO:0007669"/>
    <property type="project" value="UniProtKB-SubCell"/>
</dbReference>
<dbReference type="GO" id="GO:0030026">
    <property type="term" value="P:intracellular manganese ion homeostasis"/>
    <property type="evidence" value="ECO:0007669"/>
    <property type="project" value="InterPro"/>
</dbReference>
<dbReference type="OrthoDB" id="188924at2"/>
<protein>
    <submittedName>
        <fullName evidence="6">Predicted Fe2+/Mn2+ transporter, VIT1/CCC1 family</fullName>
    </submittedName>
</protein>
<dbReference type="InterPro" id="IPR008217">
    <property type="entry name" value="Ccc1_fam"/>
</dbReference>
<evidence type="ECO:0000256" key="3">
    <source>
        <dbReference type="ARBA" id="ARBA00022989"/>
    </source>
</evidence>
<evidence type="ECO:0000256" key="5">
    <source>
        <dbReference type="SAM" id="Phobius"/>
    </source>
</evidence>
<dbReference type="RefSeq" id="WP_092504386.1">
    <property type="nucleotide sequence ID" value="NZ_LT629695.1"/>
</dbReference>
<name>A0A1G8E0W2_9MICO</name>
<dbReference type="Pfam" id="PF01988">
    <property type="entry name" value="VIT1"/>
    <property type="match status" value="1"/>
</dbReference>
<proteinExistence type="predicted"/>
<accession>A0A1G8E0W2</accession>
<feature type="transmembrane region" description="Helical" evidence="5">
    <location>
        <begin position="181"/>
        <end position="202"/>
    </location>
</feature>
<keyword evidence="7" id="KW-1185">Reference proteome</keyword>
<keyword evidence="4 5" id="KW-0472">Membrane</keyword>
<dbReference type="STRING" id="399736.SAMN04489720_1842"/>
<keyword evidence="3 5" id="KW-1133">Transmembrane helix</keyword>
<sequence length="238" mass="24387">MGDGHARHEPHDGGWLDRLSWLRAGVLGANDGIVSVAAVLVGVAGVTTQSGPLLTAGAAALVGGAISMALGEYVSVSSQRDSERALIELERRELAEDPEGELAELIELWEQQGLDRESATLVATRQTERDALQAHLTLELGIDQDDVVSPWRAAFASLVAFTVGGALPLAAIMLAPVDVRVGVAIVVVLLALGVTGAIGARLGRAPWQAATVRIIVGGAIALAITYGIGSLLGVAGVG</sequence>
<dbReference type="EMBL" id="LT629695">
    <property type="protein sequence ID" value="SDH63329.1"/>
    <property type="molecule type" value="Genomic_DNA"/>
</dbReference>
<evidence type="ECO:0000256" key="4">
    <source>
        <dbReference type="ARBA" id="ARBA00023136"/>
    </source>
</evidence>
<dbReference type="PANTHER" id="PTHR31851">
    <property type="entry name" value="FE(2+)/MN(2+) TRANSPORTER PCL1"/>
    <property type="match status" value="1"/>
</dbReference>
<dbReference type="CDD" id="cd02432">
    <property type="entry name" value="Nodulin-21_like_1"/>
    <property type="match status" value="1"/>
</dbReference>
<dbReference type="Proteomes" id="UP000198822">
    <property type="component" value="Chromosome I"/>
</dbReference>
<dbReference type="GO" id="GO:0005384">
    <property type="term" value="F:manganese ion transmembrane transporter activity"/>
    <property type="evidence" value="ECO:0007669"/>
    <property type="project" value="InterPro"/>
</dbReference>
<organism evidence="6 7">
    <name type="scientific">Agrococcus jejuensis</name>
    <dbReference type="NCBI Taxonomy" id="399736"/>
    <lineage>
        <taxon>Bacteria</taxon>
        <taxon>Bacillati</taxon>
        <taxon>Actinomycetota</taxon>
        <taxon>Actinomycetes</taxon>
        <taxon>Micrococcales</taxon>
        <taxon>Microbacteriaceae</taxon>
        <taxon>Agrococcus</taxon>
    </lineage>
</organism>
<keyword evidence="2 5" id="KW-0812">Transmembrane</keyword>
<evidence type="ECO:0000313" key="6">
    <source>
        <dbReference type="EMBL" id="SDH63329.1"/>
    </source>
</evidence>
<feature type="transmembrane region" description="Helical" evidence="5">
    <location>
        <begin position="153"/>
        <end position="175"/>
    </location>
</feature>
<evidence type="ECO:0000256" key="1">
    <source>
        <dbReference type="ARBA" id="ARBA00004127"/>
    </source>
</evidence>
<comment type="subcellular location">
    <subcellularLocation>
        <location evidence="1">Endomembrane system</location>
        <topology evidence="1">Multi-pass membrane protein</topology>
    </subcellularLocation>
</comment>
<evidence type="ECO:0000256" key="2">
    <source>
        <dbReference type="ARBA" id="ARBA00022692"/>
    </source>
</evidence>
<dbReference type="AlphaFoldDB" id="A0A1G8E0W2"/>